<comment type="caution">
    <text evidence="3">The sequence shown here is derived from an EMBL/GenBank/DDBJ whole genome shotgun (WGS) entry which is preliminary data.</text>
</comment>
<gene>
    <name evidence="3" type="ORF">K8V70_09930</name>
</gene>
<dbReference type="EMBL" id="DYUZ01000035">
    <property type="protein sequence ID" value="HJG38155.1"/>
    <property type="molecule type" value="Genomic_DNA"/>
</dbReference>
<evidence type="ECO:0000313" key="3">
    <source>
        <dbReference type="EMBL" id="HJG38155.1"/>
    </source>
</evidence>
<keyword evidence="1" id="KW-0677">Repeat</keyword>
<evidence type="ECO:0000259" key="2">
    <source>
        <dbReference type="PROSITE" id="PS51464"/>
    </source>
</evidence>
<dbReference type="PANTHER" id="PTHR10937:SF8">
    <property type="entry name" value="AMINOTRANSFERASE-RELATED"/>
    <property type="match status" value="1"/>
</dbReference>
<dbReference type="CDD" id="cd05008">
    <property type="entry name" value="SIS_GlmS_GlmD_1"/>
    <property type="match status" value="1"/>
</dbReference>
<dbReference type="Gene3D" id="3.40.50.10490">
    <property type="entry name" value="Glucose-6-phosphate isomerase like protein, domain 1"/>
    <property type="match status" value="2"/>
</dbReference>
<dbReference type="GO" id="GO:1901135">
    <property type="term" value="P:carbohydrate derivative metabolic process"/>
    <property type="evidence" value="ECO:0007669"/>
    <property type="project" value="InterPro"/>
</dbReference>
<dbReference type="InterPro" id="IPR035466">
    <property type="entry name" value="GlmS/AgaS_SIS"/>
</dbReference>
<proteinExistence type="predicted"/>
<dbReference type="InterPro" id="IPR001347">
    <property type="entry name" value="SIS_dom"/>
</dbReference>
<dbReference type="RefSeq" id="WP_102372729.1">
    <property type="nucleotide sequence ID" value="NZ_CALUIL010000028.1"/>
</dbReference>
<dbReference type="GO" id="GO:0097367">
    <property type="term" value="F:carbohydrate derivative binding"/>
    <property type="evidence" value="ECO:0007669"/>
    <property type="project" value="InterPro"/>
</dbReference>
<protein>
    <submittedName>
        <fullName evidence="3">SIS domain-containing protein</fullName>
    </submittedName>
</protein>
<dbReference type="InterPro" id="IPR046348">
    <property type="entry name" value="SIS_dom_sf"/>
</dbReference>
<evidence type="ECO:0000256" key="1">
    <source>
        <dbReference type="ARBA" id="ARBA00022737"/>
    </source>
</evidence>
<dbReference type="PANTHER" id="PTHR10937">
    <property type="entry name" value="GLUCOSAMINE--FRUCTOSE-6-PHOSPHATE AMINOTRANSFERASE, ISOMERIZING"/>
    <property type="match status" value="1"/>
</dbReference>
<dbReference type="InterPro" id="IPR035490">
    <property type="entry name" value="GlmS/FrlB_SIS"/>
</dbReference>
<name>A0A921IWM3_9ACTN</name>
<organism evidence="3 4">
    <name type="scientific">Enorma phocaeensis</name>
    <dbReference type="NCBI Taxonomy" id="1871019"/>
    <lineage>
        <taxon>Bacteria</taxon>
        <taxon>Bacillati</taxon>
        <taxon>Actinomycetota</taxon>
        <taxon>Coriobacteriia</taxon>
        <taxon>Coriobacteriales</taxon>
        <taxon>Coriobacteriaceae</taxon>
        <taxon>Enorma</taxon>
    </lineage>
</organism>
<accession>A0A921IWM3</accession>
<reference evidence="3" key="1">
    <citation type="journal article" date="2021" name="PeerJ">
        <title>Extensive microbial diversity within the chicken gut microbiome revealed by metagenomics and culture.</title>
        <authorList>
            <person name="Gilroy R."/>
            <person name="Ravi A."/>
            <person name="Getino M."/>
            <person name="Pursley I."/>
            <person name="Horton D.L."/>
            <person name="Alikhan N.F."/>
            <person name="Baker D."/>
            <person name="Gharbi K."/>
            <person name="Hall N."/>
            <person name="Watson M."/>
            <person name="Adriaenssens E.M."/>
            <person name="Foster-Nyarko E."/>
            <person name="Jarju S."/>
            <person name="Secka A."/>
            <person name="Antonio M."/>
            <person name="Oren A."/>
            <person name="Chaudhuri R.R."/>
            <person name="La Ragione R."/>
            <person name="Hildebrand F."/>
            <person name="Pallen M.J."/>
        </authorList>
    </citation>
    <scope>NUCLEOTIDE SEQUENCE</scope>
    <source>
        <strain evidence="3">ChiHjej13B12-9602</strain>
    </source>
</reference>
<dbReference type="PROSITE" id="PS51464">
    <property type="entry name" value="SIS"/>
    <property type="match status" value="2"/>
</dbReference>
<feature type="domain" description="SIS" evidence="2">
    <location>
        <begin position="202"/>
        <end position="343"/>
    </location>
</feature>
<dbReference type="Proteomes" id="UP000753256">
    <property type="component" value="Unassembled WGS sequence"/>
</dbReference>
<dbReference type="AlphaFoldDB" id="A0A921IWM3"/>
<evidence type="ECO:0000313" key="4">
    <source>
        <dbReference type="Proteomes" id="UP000753256"/>
    </source>
</evidence>
<reference evidence="3" key="2">
    <citation type="submission" date="2021-09" db="EMBL/GenBank/DDBJ databases">
        <authorList>
            <person name="Gilroy R."/>
        </authorList>
    </citation>
    <scope>NUCLEOTIDE SEQUENCE</scope>
    <source>
        <strain evidence="3">ChiHjej13B12-9602</strain>
    </source>
</reference>
<dbReference type="Pfam" id="PF01380">
    <property type="entry name" value="SIS"/>
    <property type="match status" value="1"/>
</dbReference>
<dbReference type="SUPFAM" id="SSF53697">
    <property type="entry name" value="SIS domain"/>
    <property type="match status" value="1"/>
</dbReference>
<feature type="domain" description="SIS" evidence="2">
    <location>
        <begin position="36"/>
        <end position="178"/>
    </location>
</feature>
<sequence length="353" mass="38132">MLNLDTTSSLMWSEIHEQADCIEACLRENRAKLQEAANLVRERGITTVVFAARGSSEHAAQVGRYVFETKTGMVSAIALPSTVTCYGAGPDLSHALVVGISQSGGAQDCYEVMRKCVDDGGVCVSITNEPGSIMAGIGHVRMNNACGPELSITAAKSYMTQLVLVVGLAAYISGDEELLATLDEAADVVRASYELEDQVRAVIPAYRNGSHMLVFGRGLLYGLATETELKIQETSYFDARAYAASDYQHGPIATTQRFVPALFFIADRQTNDGIVDLLDRMHEERKIFATVVSNDPSIAEMGEQQIVIPASFDGLRAVFCCAVISQMFACLLSLSRGYDPDHPEGVSKHTVTV</sequence>
<dbReference type="CDD" id="cd05009">
    <property type="entry name" value="SIS_GlmS_GlmD_2"/>
    <property type="match status" value="1"/>
</dbReference>
<dbReference type="OrthoDB" id="9761808at2"/>